<keyword evidence="3" id="KW-1185">Reference proteome</keyword>
<dbReference type="PANTHER" id="PTHR31549:SF191">
    <property type="entry name" value="DUF247 DOMAIN PROTEIN"/>
    <property type="match status" value="1"/>
</dbReference>
<feature type="transmembrane region" description="Helical" evidence="1">
    <location>
        <begin position="333"/>
        <end position="358"/>
    </location>
</feature>
<accession>A0AA38ZW32</accession>
<protein>
    <submittedName>
        <fullName evidence="2">Uncharacterized protein</fullName>
    </submittedName>
</protein>
<dbReference type="InterPro" id="IPR004158">
    <property type="entry name" value="DUF247_pln"/>
</dbReference>
<evidence type="ECO:0000256" key="1">
    <source>
        <dbReference type="SAM" id="Phobius"/>
    </source>
</evidence>
<proteinExistence type="predicted"/>
<keyword evidence="1" id="KW-0472">Membrane</keyword>
<evidence type="ECO:0000313" key="2">
    <source>
        <dbReference type="EMBL" id="KAJ9695428.1"/>
    </source>
</evidence>
<dbReference type="EMBL" id="JARBHA010000008">
    <property type="protein sequence ID" value="KAJ9695428.1"/>
    <property type="molecule type" value="Genomic_DNA"/>
</dbReference>
<evidence type="ECO:0000313" key="3">
    <source>
        <dbReference type="Proteomes" id="UP001168098"/>
    </source>
</evidence>
<name>A0AA38ZW32_VITRO</name>
<keyword evidence="1" id="KW-1133">Transmembrane helix</keyword>
<dbReference type="PANTHER" id="PTHR31549">
    <property type="entry name" value="PROTEIN, PUTATIVE (DUF247)-RELATED-RELATED"/>
    <property type="match status" value="1"/>
</dbReference>
<organism evidence="2 3">
    <name type="scientific">Vitis rotundifolia</name>
    <name type="common">Muscadine grape</name>
    <dbReference type="NCBI Taxonomy" id="103349"/>
    <lineage>
        <taxon>Eukaryota</taxon>
        <taxon>Viridiplantae</taxon>
        <taxon>Streptophyta</taxon>
        <taxon>Embryophyta</taxon>
        <taxon>Tracheophyta</taxon>
        <taxon>Spermatophyta</taxon>
        <taxon>Magnoliopsida</taxon>
        <taxon>eudicotyledons</taxon>
        <taxon>Gunneridae</taxon>
        <taxon>Pentapetalae</taxon>
        <taxon>rosids</taxon>
        <taxon>Vitales</taxon>
        <taxon>Vitaceae</taxon>
        <taxon>Viteae</taxon>
        <taxon>Vitis</taxon>
    </lineage>
</organism>
<comment type="caution">
    <text evidence="2">The sequence shown here is derived from an EMBL/GenBank/DDBJ whole genome shotgun (WGS) entry which is preliminary data.</text>
</comment>
<dbReference type="AlphaFoldDB" id="A0AA38ZW32"/>
<keyword evidence="1" id="KW-0812">Transmembrane</keyword>
<dbReference type="Pfam" id="PF03140">
    <property type="entry name" value="DUF247"/>
    <property type="match status" value="1"/>
</dbReference>
<sequence length="362" mass="41860">MDFLYHEIEKEIEDLANCYDFRVISEYSKKQLTTMFLLDGCFLPYFICCFHNSEEGGLNGWNFTNHQIACIKQDLFLLENQLPFQVLRLLFRDADFPGESMEDMIEDFVTSNIPMPRGIVGILKIDVPCHLLHFLQGAFLGRLETMTPRQETAPTELMRERKSFRKGQERPIWHSCKNVQQLMAAGIRFKPSRTNRLTDISFTSYFGITGCLMLPPITMNTSTLIIFLNLIAFESSNATNQLGVISYLCFLDSLIDHWDDVKELQAARVLHNFVGDQREVAQFFNHVCGKLVPNPITYKEVQQQIQVHVERYYSSKVRMWLSQCRYTYFSSPWSIIALTGAILGLLLTAIQAYTSLFFRSTN</sequence>
<gene>
    <name evidence="2" type="ORF">PVL29_010743</name>
</gene>
<dbReference type="Proteomes" id="UP001168098">
    <property type="component" value="Unassembled WGS sequence"/>
</dbReference>
<reference evidence="2 3" key="1">
    <citation type="journal article" date="2023" name="BMC Biotechnol.">
        <title>Vitis rotundifolia cv Carlos genome sequencing.</title>
        <authorList>
            <person name="Huff M."/>
            <person name="Hulse-Kemp A."/>
            <person name="Scheffler B."/>
            <person name="Youngblood R."/>
            <person name="Simpson S."/>
            <person name="Babiker E."/>
            <person name="Staton M."/>
        </authorList>
    </citation>
    <scope>NUCLEOTIDE SEQUENCE [LARGE SCALE GENOMIC DNA]</scope>
    <source>
        <tissue evidence="2">Leaf</tissue>
    </source>
</reference>